<feature type="transmembrane region" description="Helical" evidence="2">
    <location>
        <begin position="176"/>
        <end position="196"/>
    </location>
</feature>
<sequence>MDAARPGDLATLEDLLAEDVVSYSDAGGAVRATRIPVVSAVTVAKYVRAFADRFWSGAEVRWSEVNGQPPAVVSHSVGVGQGRPPRVLAEEPGQARGVSRPSPGYPAGMKRPGPVRWLHYVYGGVLPEEYREWVLYDATAKTWVLRFAFRIFAEALPWLIAGYVVLALVTPMPAGMIVAALLISLLLSLFLTVTSADELAEVRLTKHGFPPGTGKEVRKRRGGASTWP</sequence>
<dbReference type="PANTHER" id="PTHR30173">
    <property type="entry name" value="SIGMA 19 FACTOR"/>
    <property type="match status" value="1"/>
</dbReference>
<dbReference type="PANTHER" id="PTHR30173:SF36">
    <property type="entry name" value="ECF RNA POLYMERASE SIGMA FACTOR SIGJ"/>
    <property type="match status" value="1"/>
</dbReference>
<dbReference type="InterPro" id="IPR035197">
    <property type="entry name" value="DUF5313"/>
</dbReference>
<protein>
    <submittedName>
        <fullName evidence="3">Uncharacterized protein</fullName>
    </submittedName>
</protein>
<dbReference type="GO" id="GO:0016987">
    <property type="term" value="F:sigma factor activity"/>
    <property type="evidence" value="ECO:0007669"/>
    <property type="project" value="TreeGrafter"/>
</dbReference>
<feature type="region of interest" description="Disordered" evidence="1">
    <location>
        <begin position="84"/>
        <end position="105"/>
    </location>
</feature>
<name>A0A1I5I011_9PSEU</name>
<evidence type="ECO:0000256" key="2">
    <source>
        <dbReference type="SAM" id="Phobius"/>
    </source>
</evidence>
<gene>
    <name evidence="3" type="ORF">SAMN05421854_102194</name>
</gene>
<dbReference type="EMBL" id="FOWC01000002">
    <property type="protein sequence ID" value="SFO53968.1"/>
    <property type="molecule type" value="Genomic_DNA"/>
</dbReference>
<accession>A0A1I5I011</accession>
<proteinExistence type="predicted"/>
<feature type="transmembrane region" description="Helical" evidence="2">
    <location>
        <begin position="151"/>
        <end position="170"/>
    </location>
</feature>
<evidence type="ECO:0000313" key="4">
    <source>
        <dbReference type="Proteomes" id="UP000199137"/>
    </source>
</evidence>
<dbReference type="Pfam" id="PF17240">
    <property type="entry name" value="DUF5313"/>
    <property type="match status" value="1"/>
</dbReference>
<reference evidence="3 4" key="1">
    <citation type="submission" date="2016-10" db="EMBL/GenBank/DDBJ databases">
        <authorList>
            <person name="de Groot N.N."/>
        </authorList>
    </citation>
    <scope>NUCLEOTIDE SEQUENCE [LARGE SCALE GENOMIC DNA]</scope>
    <source>
        <strain evidence="3 4">DSM 44637</strain>
    </source>
</reference>
<keyword evidence="2" id="KW-0472">Membrane</keyword>
<dbReference type="AlphaFoldDB" id="A0A1I5I011"/>
<evidence type="ECO:0000313" key="3">
    <source>
        <dbReference type="EMBL" id="SFO53968.1"/>
    </source>
</evidence>
<dbReference type="InterPro" id="IPR052704">
    <property type="entry name" value="ECF_Sigma-70_Domain"/>
</dbReference>
<dbReference type="InterPro" id="IPR032710">
    <property type="entry name" value="NTF2-like_dom_sf"/>
</dbReference>
<dbReference type="Proteomes" id="UP000199137">
    <property type="component" value="Unassembled WGS sequence"/>
</dbReference>
<dbReference type="RefSeq" id="WP_244287099.1">
    <property type="nucleotide sequence ID" value="NZ_FOWC01000002.1"/>
</dbReference>
<keyword evidence="2" id="KW-0812">Transmembrane</keyword>
<keyword evidence="2" id="KW-1133">Transmembrane helix</keyword>
<evidence type="ECO:0000256" key="1">
    <source>
        <dbReference type="SAM" id="MobiDB-lite"/>
    </source>
</evidence>
<organism evidence="3 4">
    <name type="scientific">Amycolatopsis rubida</name>
    <dbReference type="NCBI Taxonomy" id="112413"/>
    <lineage>
        <taxon>Bacteria</taxon>
        <taxon>Bacillati</taxon>
        <taxon>Actinomycetota</taxon>
        <taxon>Actinomycetes</taxon>
        <taxon>Pseudonocardiales</taxon>
        <taxon>Pseudonocardiaceae</taxon>
        <taxon>Amycolatopsis</taxon>
    </lineage>
</organism>
<dbReference type="SUPFAM" id="SSF54427">
    <property type="entry name" value="NTF2-like"/>
    <property type="match status" value="1"/>
</dbReference>
<dbReference type="STRING" id="112413.SAMN05421854_102194"/>